<dbReference type="EMBL" id="LAZR01001955">
    <property type="protein sequence ID" value="KKN36603.1"/>
    <property type="molecule type" value="Genomic_DNA"/>
</dbReference>
<dbReference type="AlphaFoldDB" id="A0A0F9T4W8"/>
<accession>A0A0F9T4W8</accession>
<organism evidence="1">
    <name type="scientific">marine sediment metagenome</name>
    <dbReference type="NCBI Taxonomy" id="412755"/>
    <lineage>
        <taxon>unclassified sequences</taxon>
        <taxon>metagenomes</taxon>
        <taxon>ecological metagenomes</taxon>
    </lineage>
</organism>
<comment type="caution">
    <text evidence="1">The sequence shown here is derived from an EMBL/GenBank/DDBJ whole genome shotgun (WGS) entry which is preliminary data.</text>
</comment>
<name>A0A0F9T4W8_9ZZZZ</name>
<protein>
    <submittedName>
        <fullName evidence="1">Uncharacterized protein</fullName>
    </submittedName>
</protein>
<gene>
    <name evidence="1" type="ORF">LCGC14_0771900</name>
</gene>
<sequence>MKTKRVKTIHETNGIKEIVYHRYNPKDWKPIFYHVKETNGKEKKD</sequence>
<reference evidence="1" key="1">
    <citation type="journal article" date="2015" name="Nature">
        <title>Complex archaea that bridge the gap between prokaryotes and eukaryotes.</title>
        <authorList>
            <person name="Spang A."/>
            <person name="Saw J.H."/>
            <person name="Jorgensen S.L."/>
            <person name="Zaremba-Niedzwiedzka K."/>
            <person name="Martijn J."/>
            <person name="Lind A.E."/>
            <person name="van Eijk R."/>
            <person name="Schleper C."/>
            <person name="Guy L."/>
            <person name="Ettema T.J."/>
        </authorList>
    </citation>
    <scope>NUCLEOTIDE SEQUENCE</scope>
</reference>
<proteinExistence type="predicted"/>
<evidence type="ECO:0000313" key="1">
    <source>
        <dbReference type="EMBL" id="KKN36603.1"/>
    </source>
</evidence>